<dbReference type="PANTHER" id="PTHR42748:SF3">
    <property type="entry name" value="BLL4366 PROTEIN"/>
    <property type="match status" value="1"/>
</dbReference>
<dbReference type="Proteomes" id="UP001611580">
    <property type="component" value="Unassembled WGS sequence"/>
</dbReference>
<comment type="caution">
    <text evidence="4">The sequence shown here is derived from an EMBL/GenBank/DDBJ whole genome shotgun (WGS) entry which is preliminary data.</text>
</comment>
<gene>
    <name evidence="4" type="ORF">ACH47X_08335</name>
</gene>
<dbReference type="InterPro" id="IPR051164">
    <property type="entry name" value="NmrA-like_oxidored"/>
</dbReference>
<dbReference type="Pfam" id="PF05368">
    <property type="entry name" value="NmrA"/>
    <property type="match status" value="1"/>
</dbReference>
<dbReference type="EMBL" id="JBIRYI010000004">
    <property type="protein sequence ID" value="MFI2486903.1"/>
    <property type="molecule type" value="Genomic_DNA"/>
</dbReference>
<accession>A0ABW7XHS9</accession>
<dbReference type="InterPro" id="IPR008030">
    <property type="entry name" value="NmrA-like"/>
</dbReference>
<sequence length="264" mass="27430">MTTITVLGGTGTIGTQVVRLLRARGDDVRVASRASGVDLVTGQGLREAFDGAQVVVDTAKTGSLDPAGIDEFFARAGEHLTRYEREAGVQHHVMLSIVGSDRAPDVPFYAAKVRLEDAVRAGEVPCTILHATQFFEFAPTIARASAGPDGGPARLAPVLVQPVAGADVAAELARLVDGPSPMPDLDLAGPERFELDVFVRAALAHLGEAGAVVRDPDATYFGGIVDRGALLPGPEARIAPTALRDWTGAVGRTIGALHTSPADT</sequence>
<evidence type="ECO:0000313" key="4">
    <source>
        <dbReference type="EMBL" id="MFI2486903.1"/>
    </source>
</evidence>
<name>A0ABW7XHS9_9MICO</name>
<evidence type="ECO:0000313" key="5">
    <source>
        <dbReference type="Proteomes" id="UP001611580"/>
    </source>
</evidence>
<comment type="similarity">
    <text evidence="1">Belongs to the NmrA-type oxidoreductase family.</text>
</comment>
<keyword evidence="5" id="KW-1185">Reference proteome</keyword>
<reference evidence="4 5" key="1">
    <citation type="submission" date="2024-10" db="EMBL/GenBank/DDBJ databases">
        <title>The Natural Products Discovery Center: Release of the First 8490 Sequenced Strains for Exploring Actinobacteria Biosynthetic Diversity.</title>
        <authorList>
            <person name="Kalkreuter E."/>
            <person name="Kautsar S.A."/>
            <person name="Yang D."/>
            <person name="Bader C.D."/>
            <person name="Teijaro C.N."/>
            <person name="Fluegel L."/>
            <person name="Davis C.M."/>
            <person name="Simpson J.R."/>
            <person name="Lauterbach L."/>
            <person name="Steele A.D."/>
            <person name="Gui C."/>
            <person name="Meng S."/>
            <person name="Li G."/>
            <person name="Viehrig K."/>
            <person name="Ye F."/>
            <person name="Su P."/>
            <person name="Kiefer A.F."/>
            <person name="Nichols A."/>
            <person name="Cepeda A.J."/>
            <person name="Yan W."/>
            <person name="Fan B."/>
            <person name="Jiang Y."/>
            <person name="Adhikari A."/>
            <person name="Zheng C.-J."/>
            <person name="Schuster L."/>
            <person name="Cowan T.M."/>
            <person name="Smanski M.J."/>
            <person name="Chevrette M.G."/>
            <person name="De Carvalho L.P.S."/>
            <person name="Shen B."/>
        </authorList>
    </citation>
    <scope>NUCLEOTIDE SEQUENCE [LARGE SCALE GENOMIC DNA]</scope>
    <source>
        <strain evidence="4 5">NPDC019481</strain>
    </source>
</reference>
<evidence type="ECO:0000256" key="1">
    <source>
        <dbReference type="ARBA" id="ARBA00006328"/>
    </source>
</evidence>
<protein>
    <submittedName>
        <fullName evidence="4">SDR family oxidoreductase</fullName>
    </submittedName>
</protein>
<dbReference type="InterPro" id="IPR036291">
    <property type="entry name" value="NAD(P)-bd_dom_sf"/>
</dbReference>
<dbReference type="RefSeq" id="WP_397403215.1">
    <property type="nucleotide sequence ID" value="NZ_JBIRYI010000004.1"/>
</dbReference>
<evidence type="ECO:0000259" key="3">
    <source>
        <dbReference type="Pfam" id="PF05368"/>
    </source>
</evidence>
<dbReference type="PANTHER" id="PTHR42748">
    <property type="entry name" value="NITROGEN METABOLITE REPRESSION PROTEIN NMRA FAMILY MEMBER"/>
    <property type="match status" value="1"/>
</dbReference>
<keyword evidence="2" id="KW-0521">NADP</keyword>
<feature type="domain" description="NmrA-like" evidence="3">
    <location>
        <begin position="3"/>
        <end position="135"/>
    </location>
</feature>
<organism evidence="4 5">
    <name type="scientific">Promicromonospora kroppenstedtii</name>
    <dbReference type="NCBI Taxonomy" id="440482"/>
    <lineage>
        <taxon>Bacteria</taxon>
        <taxon>Bacillati</taxon>
        <taxon>Actinomycetota</taxon>
        <taxon>Actinomycetes</taxon>
        <taxon>Micrococcales</taxon>
        <taxon>Promicromonosporaceae</taxon>
        <taxon>Promicromonospora</taxon>
    </lineage>
</organism>
<proteinExistence type="inferred from homology"/>
<evidence type="ECO:0000256" key="2">
    <source>
        <dbReference type="ARBA" id="ARBA00022857"/>
    </source>
</evidence>
<dbReference type="SUPFAM" id="SSF51735">
    <property type="entry name" value="NAD(P)-binding Rossmann-fold domains"/>
    <property type="match status" value="1"/>
</dbReference>
<dbReference type="Gene3D" id="3.40.50.720">
    <property type="entry name" value="NAD(P)-binding Rossmann-like Domain"/>
    <property type="match status" value="1"/>
</dbReference>